<sequence length="405" mass="45214">MIKCEDKILIYEVLILNKKIIYLIVAMFFMSILANTAHPVTPELVVSLNMSSLMYGIMFATMSIASFTMSPIWGSLSDKYRSRKLFIYLPSIGYGLAQIGFGFSTSPVLILIFRILGGGFVASIFTNAIAYIVDETDHTNRSKAIAYYTAITGFGVALGYLVGGYIGVNDYHHAFIFQSLGLIIHAIIVYFLLPESNVKIEDVKTSKNFIFQIKDDFKKYMPTALGTLLLVVFFTSFSFIAYSTGINYFLKKYLNLNPLQIGYYMALTGIIGMIANVYLTPRISKKYGDKKSLKYVLLVTGITLIILSMIDKLLSPISIIVFLIFVFFISMFKPLLQTMVSNLSKNEHGKIMGLQNSANSVGMVGGSLFAGTLLDIYPKMPFIMAAIIFIVSYLIILFSNKLKKI</sequence>
<protein>
    <submittedName>
        <fullName evidence="9">MFS transporter</fullName>
    </submittedName>
</protein>
<dbReference type="Proteomes" id="UP000324646">
    <property type="component" value="Chromosome"/>
</dbReference>
<keyword evidence="5 7" id="KW-1133">Transmembrane helix</keyword>
<dbReference type="Gene3D" id="1.20.1250.20">
    <property type="entry name" value="MFS general substrate transporter like domains"/>
    <property type="match status" value="1"/>
</dbReference>
<evidence type="ECO:0000256" key="3">
    <source>
        <dbReference type="ARBA" id="ARBA00022475"/>
    </source>
</evidence>
<feature type="transmembrane region" description="Helical" evidence="7">
    <location>
        <begin position="85"/>
        <end position="103"/>
    </location>
</feature>
<evidence type="ECO:0000256" key="1">
    <source>
        <dbReference type="ARBA" id="ARBA00004651"/>
    </source>
</evidence>
<organism evidence="9 10">
    <name type="scientific">Crassaminicella thermophila</name>
    <dbReference type="NCBI Taxonomy" id="2599308"/>
    <lineage>
        <taxon>Bacteria</taxon>
        <taxon>Bacillati</taxon>
        <taxon>Bacillota</taxon>
        <taxon>Clostridia</taxon>
        <taxon>Eubacteriales</taxon>
        <taxon>Clostridiaceae</taxon>
        <taxon>Crassaminicella</taxon>
    </lineage>
</organism>
<accession>A0A5C0SG57</accession>
<dbReference type="GO" id="GO:0005886">
    <property type="term" value="C:plasma membrane"/>
    <property type="evidence" value="ECO:0007669"/>
    <property type="project" value="UniProtKB-SubCell"/>
</dbReference>
<evidence type="ECO:0000256" key="5">
    <source>
        <dbReference type="ARBA" id="ARBA00022989"/>
    </source>
</evidence>
<feature type="transmembrane region" description="Helical" evidence="7">
    <location>
        <begin position="109"/>
        <end position="133"/>
    </location>
</feature>
<dbReference type="InterPro" id="IPR036259">
    <property type="entry name" value="MFS_trans_sf"/>
</dbReference>
<dbReference type="InterPro" id="IPR020846">
    <property type="entry name" value="MFS_dom"/>
</dbReference>
<dbReference type="EMBL" id="CP042243">
    <property type="protein sequence ID" value="QEK13473.1"/>
    <property type="molecule type" value="Genomic_DNA"/>
</dbReference>
<dbReference type="KEGG" id="crs:FQB35_15050"/>
<feature type="transmembrane region" description="Helical" evidence="7">
    <location>
        <begin position="261"/>
        <end position="280"/>
    </location>
</feature>
<dbReference type="Pfam" id="PF07690">
    <property type="entry name" value="MFS_1"/>
    <property type="match status" value="1"/>
</dbReference>
<proteinExistence type="predicted"/>
<evidence type="ECO:0000256" key="4">
    <source>
        <dbReference type="ARBA" id="ARBA00022692"/>
    </source>
</evidence>
<dbReference type="InterPro" id="IPR001958">
    <property type="entry name" value="Tet-R_TetA/multi-R_MdtG-like"/>
</dbReference>
<feature type="transmembrane region" description="Helical" evidence="7">
    <location>
        <begin position="53"/>
        <end position="73"/>
    </location>
</feature>
<dbReference type="GO" id="GO:0022857">
    <property type="term" value="F:transmembrane transporter activity"/>
    <property type="evidence" value="ECO:0007669"/>
    <property type="project" value="InterPro"/>
</dbReference>
<keyword evidence="6 7" id="KW-0472">Membrane</keyword>
<name>A0A5C0SG57_CRATE</name>
<dbReference type="AlphaFoldDB" id="A0A5C0SG57"/>
<dbReference type="CDD" id="cd17325">
    <property type="entry name" value="MFS_MdtG_SLC18_like"/>
    <property type="match status" value="1"/>
</dbReference>
<keyword evidence="10" id="KW-1185">Reference proteome</keyword>
<feature type="transmembrane region" description="Helical" evidence="7">
    <location>
        <begin position="316"/>
        <end position="336"/>
    </location>
</feature>
<feature type="transmembrane region" description="Helical" evidence="7">
    <location>
        <begin position="292"/>
        <end position="310"/>
    </location>
</feature>
<keyword evidence="4 7" id="KW-0812">Transmembrane</keyword>
<dbReference type="InterPro" id="IPR011701">
    <property type="entry name" value="MFS"/>
</dbReference>
<reference evidence="9 10" key="1">
    <citation type="submission" date="2019-07" db="EMBL/GenBank/DDBJ databases">
        <title>Complete genome of Crassaminicella thermophila SY095.</title>
        <authorList>
            <person name="Li X."/>
        </authorList>
    </citation>
    <scope>NUCLEOTIDE SEQUENCE [LARGE SCALE GENOMIC DNA]</scope>
    <source>
        <strain evidence="9 10">SY095</strain>
    </source>
</reference>
<keyword evidence="3" id="KW-1003">Cell membrane</keyword>
<evidence type="ECO:0000313" key="10">
    <source>
        <dbReference type="Proteomes" id="UP000324646"/>
    </source>
</evidence>
<feature type="transmembrane region" description="Helical" evidence="7">
    <location>
        <begin position="174"/>
        <end position="193"/>
    </location>
</feature>
<dbReference type="SUPFAM" id="SSF103473">
    <property type="entry name" value="MFS general substrate transporter"/>
    <property type="match status" value="1"/>
</dbReference>
<keyword evidence="2" id="KW-0813">Transport</keyword>
<feature type="transmembrane region" description="Helical" evidence="7">
    <location>
        <begin position="220"/>
        <end position="241"/>
    </location>
</feature>
<evidence type="ECO:0000256" key="7">
    <source>
        <dbReference type="SAM" id="Phobius"/>
    </source>
</evidence>
<evidence type="ECO:0000256" key="2">
    <source>
        <dbReference type="ARBA" id="ARBA00022448"/>
    </source>
</evidence>
<dbReference type="PROSITE" id="PS50850">
    <property type="entry name" value="MFS"/>
    <property type="match status" value="1"/>
</dbReference>
<evidence type="ECO:0000259" key="8">
    <source>
        <dbReference type="PROSITE" id="PS50850"/>
    </source>
</evidence>
<feature type="transmembrane region" description="Helical" evidence="7">
    <location>
        <begin position="145"/>
        <end position="168"/>
    </location>
</feature>
<dbReference type="PANTHER" id="PTHR43414:SF6">
    <property type="entry name" value="MULTIDRUG RESISTANCE PROTEIN MDTG"/>
    <property type="match status" value="1"/>
</dbReference>
<evidence type="ECO:0000256" key="6">
    <source>
        <dbReference type="ARBA" id="ARBA00023136"/>
    </source>
</evidence>
<dbReference type="PANTHER" id="PTHR43414">
    <property type="entry name" value="MULTIDRUG RESISTANCE PROTEIN MDTG"/>
    <property type="match status" value="1"/>
</dbReference>
<feature type="transmembrane region" description="Helical" evidence="7">
    <location>
        <begin position="357"/>
        <end position="374"/>
    </location>
</feature>
<gene>
    <name evidence="9" type="ORF">FQB35_15050</name>
</gene>
<feature type="domain" description="Major facilitator superfamily (MFS) profile" evidence="8">
    <location>
        <begin position="19"/>
        <end position="404"/>
    </location>
</feature>
<dbReference type="OrthoDB" id="85643at2"/>
<feature type="transmembrane region" description="Helical" evidence="7">
    <location>
        <begin position="380"/>
        <end position="399"/>
    </location>
</feature>
<feature type="transmembrane region" description="Helical" evidence="7">
    <location>
        <begin position="20"/>
        <end position="41"/>
    </location>
</feature>
<comment type="subcellular location">
    <subcellularLocation>
        <location evidence="1">Cell membrane</location>
        <topology evidence="1">Multi-pass membrane protein</topology>
    </subcellularLocation>
</comment>
<evidence type="ECO:0000313" key="9">
    <source>
        <dbReference type="EMBL" id="QEK13473.1"/>
    </source>
</evidence>
<dbReference type="PRINTS" id="PR01035">
    <property type="entry name" value="TCRTETA"/>
</dbReference>